<dbReference type="OrthoDB" id="9771783at2"/>
<evidence type="ECO:0000313" key="1">
    <source>
        <dbReference type="EMBL" id="KYG61037.1"/>
    </source>
</evidence>
<accession>A0A150WDP9</accession>
<organism evidence="1 2">
    <name type="scientific">Bdellovibrio bacteriovorus</name>
    <dbReference type="NCBI Taxonomy" id="959"/>
    <lineage>
        <taxon>Bacteria</taxon>
        <taxon>Pseudomonadati</taxon>
        <taxon>Bdellovibrionota</taxon>
        <taxon>Bdellovibrionia</taxon>
        <taxon>Bdellovibrionales</taxon>
        <taxon>Pseudobdellovibrionaceae</taxon>
        <taxon>Bdellovibrio</taxon>
    </lineage>
</organism>
<evidence type="ECO:0008006" key="3">
    <source>
        <dbReference type="Google" id="ProtNLM"/>
    </source>
</evidence>
<reference evidence="1 2" key="1">
    <citation type="submission" date="2016-03" db="EMBL/GenBank/DDBJ databases">
        <authorList>
            <person name="Ploux O."/>
        </authorList>
    </citation>
    <scope>NUCLEOTIDE SEQUENCE [LARGE SCALE GENOMIC DNA]</scope>
    <source>
        <strain evidence="1 2">BER2</strain>
    </source>
</reference>
<dbReference type="Proteomes" id="UP000075391">
    <property type="component" value="Unassembled WGS sequence"/>
</dbReference>
<dbReference type="EMBL" id="LUKF01000017">
    <property type="protein sequence ID" value="KYG61037.1"/>
    <property type="molecule type" value="Genomic_DNA"/>
</dbReference>
<dbReference type="AlphaFoldDB" id="A0A150WDP9"/>
<protein>
    <recommendedName>
        <fullName evidence="3">DUF748 domain-containing protein</fullName>
    </recommendedName>
</protein>
<gene>
    <name evidence="1" type="ORF">AZI85_08740</name>
</gene>
<sequence>MKKRTLIIIICLLIVFRIALPYMILYPLNVFMGDFSKVFLIRADDLSLSFLRGAYRLEAIEAKIKDPPQSFLKIEYMDVSLAWRDLLQGNLRTDIVVEGMKFDLNNQLMDAVKKNAEESAKDTQELGKKVLPIRISRVDIKNSEVAVADMKGLPEELKIKVTQIDGRISNATATEKDPITLAKIKAVLQDSATMYAVGEVNQWKTPAEWLLSFEAKEFDITSLNPFLTHKLPLNFTAGKVDVYAEVKGENNGLKGYVKPFVKNMQAVGNKKDFQGIKHFGIEISGELANLIFSRKSDKTVATMVNFSYEKGTLNIDKGGIVSSALAHGYTKELPTGLENKYKMNKSTNEKKE</sequence>
<name>A0A150WDP9_BDEBC</name>
<dbReference type="RefSeq" id="WP_063244417.1">
    <property type="nucleotide sequence ID" value="NZ_CP168967.1"/>
</dbReference>
<proteinExistence type="predicted"/>
<evidence type="ECO:0000313" key="2">
    <source>
        <dbReference type="Proteomes" id="UP000075391"/>
    </source>
</evidence>
<comment type="caution">
    <text evidence="1">The sequence shown here is derived from an EMBL/GenBank/DDBJ whole genome shotgun (WGS) entry which is preliminary data.</text>
</comment>